<protein>
    <recommendedName>
        <fullName evidence="2">histidine kinase</fullName>
        <ecNumber evidence="2">2.7.13.3</ecNumber>
    </recommendedName>
</protein>
<dbReference type="EMBL" id="RBDY01000007">
    <property type="protein sequence ID" value="RKN23396.1"/>
    <property type="molecule type" value="Genomic_DNA"/>
</dbReference>
<comment type="caution">
    <text evidence="11">The sequence shown here is derived from an EMBL/GenBank/DDBJ whole genome shotgun (WGS) entry which is preliminary data.</text>
</comment>
<dbReference type="AlphaFoldDB" id="A0A3A9WAL3"/>
<evidence type="ECO:0000313" key="11">
    <source>
        <dbReference type="EMBL" id="RKN09759.1"/>
    </source>
</evidence>
<accession>A0A3A9WAL3</accession>
<dbReference type="GO" id="GO:0016020">
    <property type="term" value="C:membrane"/>
    <property type="evidence" value="ECO:0007669"/>
    <property type="project" value="InterPro"/>
</dbReference>
<keyword evidence="6 11" id="KW-0418">Kinase</keyword>
<keyword evidence="9" id="KW-0812">Transmembrane</keyword>
<keyword evidence="3" id="KW-0597">Phosphoprotein</keyword>
<sequence>MGTSSWVALGRTSLRTLDAVLASLASFARAVRREPVLPLTGLVLLFDIGTLLFEPERGGWEVALGGRALLIACWVALAFRRRWPVPVAAAILVCGAAFFPLSAVDGATPLACFMVAVYTVARAGRPAAVITLFVTAMLAIGYAEFVLADDRGKREVDNMAIALIGGWLLSAIAFGHAMRVRRAYLNETEQRVRAAERERDVRARQSATEERLRLARELHDVLGHNISLINVQAAAALHRSTKRPGQTEELVAALEFVRDASKEALRELRATLGVLRQVDEDAPTAPAPAGLERLGELADRAAATGLDVRVDTSGAPPVVPPQISLAAYRIVQESLTNVTRHAGAEGAAITVDYAPGELRVTVEDDGRGAADAPEGSGIAGMRERARALGGELTARTTATGFRVAARLPLPRRSEGVAPAGER</sequence>
<keyword evidence="4" id="KW-0808">Transferase</keyword>
<evidence type="ECO:0000256" key="7">
    <source>
        <dbReference type="ARBA" id="ARBA00022840"/>
    </source>
</evidence>
<dbReference type="OrthoDB" id="227596at2"/>
<dbReference type="EC" id="2.7.13.3" evidence="2"/>
<dbReference type="GO" id="GO:0005524">
    <property type="term" value="F:ATP binding"/>
    <property type="evidence" value="ECO:0007669"/>
    <property type="project" value="UniProtKB-KW"/>
</dbReference>
<dbReference type="InterPro" id="IPR011712">
    <property type="entry name" value="Sig_transdc_His_kin_sub3_dim/P"/>
</dbReference>
<dbReference type="InterPro" id="IPR003594">
    <property type="entry name" value="HATPase_dom"/>
</dbReference>
<dbReference type="Pfam" id="PF07730">
    <property type="entry name" value="HisKA_3"/>
    <property type="match status" value="1"/>
</dbReference>
<evidence type="ECO:0000256" key="5">
    <source>
        <dbReference type="ARBA" id="ARBA00022741"/>
    </source>
</evidence>
<keyword evidence="13" id="KW-1185">Reference proteome</keyword>
<keyword evidence="8" id="KW-0902">Two-component regulatory system</keyword>
<dbReference type="InterPro" id="IPR036890">
    <property type="entry name" value="HATPase_C_sf"/>
</dbReference>
<dbReference type="Gene3D" id="3.30.565.10">
    <property type="entry name" value="Histidine kinase-like ATPase, C-terminal domain"/>
    <property type="match status" value="1"/>
</dbReference>
<evidence type="ECO:0000313" key="13">
    <source>
        <dbReference type="Proteomes" id="UP000268652"/>
    </source>
</evidence>
<gene>
    <name evidence="12" type="ORF">D7318_12940</name>
    <name evidence="11" type="ORF">D7319_11985</name>
</gene>
<dbReference type="InterPro" id="IPR050482">
    <property type="entry name" value="Sensor_HK_TwoCompSys"/>
</dbReference>
<evidence type="ECO:0000256" key="9">
    <source>
        <dbReference type="SAM" id="Phobius"/>
    </source>
</evidence>
<dbReference type="Proteomes" id="UP000275024">
    <property type="component" value="Unassembled WGS sequence"/>
</dbReference>
<reference evidence="13 14" key="1">
    <citation type="submission" date="2018-09" db="EMBL/GenBank/DDBJ databases">
        <title>Streptomyces sp. nov. DS1-2, an endophytic actinomycete isolated from roots of Dendrobium scabrilingue.</title>
        <authorList>
            <person name="Kuncharoen N."/>
            <person name="Kudo T."/>
            <person name="Ohkuma M."/>
            <person name="Yuki M."/>
            <person name="Tanasupawat S."/>
        </authorList>
    </citation>
    <scope>NUCLEOTIDE SEQUENCE [LARGE SCALE GENOMIC DNA]</scope>
    <source>
        <strain evidence="11 14">AZ1-7</strain>
        <strain evidence="12 13">DS1-2</strain>
    </source>
</reference>
<dbReference type="Pfam" id="PF23539">
    <property type="entry name" value="DUF7134"/>
    <property type="match status" value="1"/>
</dbReference>
<keyword evidence="9" id="KW-1133">Transmembrane helix</keyword>
<evidence type="ECO:0000313" key="14">
    <source>
        <dbReference type="Proteomes" id="UP000275024"/>
    </source>
</evidence>
<dbReference type="InterPro" id="IPR055558">
    <property type="entry name" value="DUF7134"/>
</dbReference>
<keyword evidence="7" id="KW-0067">ATP-binding</keyword>
<feature type="transmembrane region" description="Helical" evidence="9">
    <location>
        <begin position="159"/>
        <end position="178"/>
    </location>
</feature>
<dbReference type="PANTHER" id="PTHR24421">
    <property type="entry name" value="NITRATE/NITRITE SENSOR PROTEIN NARX-RELATED"/>
    <property type="match status" value="1"/>
</dbReference>
<proteinExistence type="predicted"/>
<feature type="domain" description="Histidine kinase/HSP90-like ATPase" evidence="10">
    <location>
        <begin position="322"/>
        <end position="411"/>
    </location>
</feature>
<dbReference type="GO" id="GO:0046983">
    <property type="term" value="F:protein dimerization activity"/>
    <property type="evidence" value="ECO:0007669"/>
    <property type="project" value="InterPro"/>
</dbReference>
<dbReference type="Pfam" id="PF02518">
    <property type="entry name" value="HATPase_c"/>
    <property type="match status" value="1"/>
</dbReference>
<dbReference type="GO" id="GO:0000155">
    <property type="term" value="F:phosphorelay sensor kinase activity"/>
    <property type="evidence" value="ECO:0007669"/>
    <property type="project" value="InterPro"/>
</dbReference>
<evidence type="ECO:0000256" key="1">
    <source>
        <dbReference type="ARBA" id="ARBA00000085"/>
    </source>
</evidence>
<dbReference type="EMBL" id="RBDX01000007">
    <property type="protein sequence ID" value="RKN09759.1"/>
    <property type="molecule type" value="Genomic_DNA"/>
</dbReference>
<evidence type="ECO:0000256" key="2">
    <source>
        <dbReference type="ARBA" id="ARBA00012438"/>
    </source>
</evidence>
<evidence type="ECO:0000313" key="12">
    <source>
        <dbReference type="EMBL" id="RKN23396.1"/>
    </source>
</evidence>
<keyword evidence="5" id="KW-0547">Nucleotide-binding</keyword>
<dbReference type="SUPFAM" id="SSF55874">
    <property type="entry name" value="ATPase domain of HSP90 chaperone/DNA topoisomerase II/histidine kinase"/>
    <property type="match status" value="1"/>
</dbReference>
<evidence type="ECO:0000256" key="4">
    <source>
        <dbReference type="ARBA" id="ARBA00022679"/>
    </source>
</evidence>
<dbReference type="Gene3D" id="1.20.5.1930">
    <property type="match status" value="1"/>
</dbReference>
<dbReference type="Proteomes" id="UP000268652">
    <property type="component" value="Unassembled WGS sequence"/>
</dbReference>
<feature type="transmembrane region" description="Helical" evidence="9">
    <location>
        <begin position="91"/>
        <end position="121"/>
    </location>
</feature>
<evidence type="ECO:0000256" key="8">
    <source>
        <dbReference type="ARBA" id="ARBA00023012"/>
    </source>
</evidence>
<evidence type="ECO:0000259" key="10">
    <source>
        <dbReference type="SMART" id="SM00387"/>
    </source>
</evidence>
<organism evidence="11 14">
    <name type="scientific">Streptomyces radicis</name>
    <dbReference type="NCBI Taxonomy" id="1750517"/>
    <lineage>
        <taxon>Bacteria</taxon>
        <taxon>Bacillati</taxon>
        <taxon>Actinomycetota</taxon>
        <taxon>Actinomycetes</taxon>
        <taxon>Kitasatosporales</taxon>
        <taxon>Streptomycetaceae</taxon>
        <taxon>Streptomyces</taxon>
    </lineage>
</organism>
<keyword evidence="9" id="KW-0472">Membrane</keyword>
<evidence type="ECO:0000256" key="3">
    <source>
        <dbReference type="ARBA" id="ARBA00022553"/>
    </source>
</evidence>
<dbReference type="PANTHER" id="PTHR24421:SF10">
    <property type="entry name" value="NITRATE_NITRITE SENSOR PROTEIN NARQ"/>
    <property type="match status" value="1"/>
</dbReference>
<dbReference type="SMART" id="SM00387">
    <property type="entry name" value="HATPase_c"/>
    <property type="match status" value="1"/>
</dbReference>
<feature type="transmembrane region" description="Helical" evidence="9">
    <location>
        <begin position="59"/>
        <end position="79"/>
    </location>
</feature>
<name>A0A3A9WAL3_9ACTN</name>
<evidence type="ECO:0000256" key="6">
    <source>
        <dbReference type="ARBA" id="ARBA00022777"/>
    </source>
</evidence>
<comment type="catalytic activity">
    <reaction evidence="1">
        <text>ATP + protein L-histidine = ADP + protein N-phospho-L-histidine.</text>
        <dbReference type="EC" id="2.7.13.3"/>
    </reaction>
</comment>
<dbReference type="CDD" id="cd16917">
    <property type="entry name" value="HATPase_UhpB-NarQ-NarX-like"/>
    <property type="match status" value="1"/>
</dbReference>
<feature type="transmembrane region" description="Helical" evidence="9">
    <location>
        <begin position="127"/>
        <end position="147"/>
    </location>
</feature>